<dbReference type="Ensembl" id="ENSCINT00000027824.1">
    <property type="protein sequence ID" value="ENSCINP00000027578.1"/>
    <property type="gene ID" value="ENSCING00000015639.1"/>
</dbReference>
<keyword evidence="2" id="KW-1185">Reference proteome</keyword>
<dbReference type="InParanoid" id="F6Z1V3"/>
<evidence type="ECO:0000313" key="2">
    <source>
        <dbReference type="Proteomes" id="UP000008144"/>
    </source>
</evidence>
<organism evidence="1 2">
    <name type="scientific">Ciona intestinalis</name>
    <name type="common">Transparent sea squirt</name>
    <name type="synonym">Ascidia intestinalis</name>
    <dbReference type="NCBI Taxonomy" id="7719"/>
    <lineage>
        <taxon>Eukaryota</taxon>
        <taxon>Metazoa</taxon>
        <taxon>Chordata</taxon>
        <taxon>Tunicata</taxon>
        <taxon>Ascidiacea</taxon>
        <taxon>Phlebobranchia</taxon>
        <taxon>Cionidae</taxon>
        <taxon>Ciona</taxon>
    </lineage>
</organism>
<reference evidence="2" key="1">
    <citation type="journal article" date="2002" name="Science">
        <title>The draft genome of Ciona intestinalis: insights into chordate and vertebrate origins.</title>
        <authorList>
            <person name="Dehal P."/>
            <person name="Satou Y."/>
            <person name="Campbell R.K."/>
            <person name="Chapman J."/>
            <person name="Degnan B."/>
            <person name="De Tomaso A."/>
            <person name="Davidson B."/>
            <person name="Di Gregorio A."/>
            <person name="Gelpke M."/>
            <person name="Goodstein D.M."/>
            <person name="Harafuji N."/>
            <person name="Hastings K.E."/>
            <person name="Ho I."/>
            <person name="Hotta K."/>
            <person name="Huang W."/>
            <person name="Kawashima T."/>
            <person name="Lemaire P."/>
            <person name="Martinez D."/>
            <person name="Meinertzhagen I.A."/>
            <person name="Necula S."/>
            <person name="Nonaka M."/>
            <person name="Putnam N."/>
            <person name="Rash S."/>
            <person name="Saiga H."/>
            <person name="Satake M."/>
            <person name="Terry A."/>
            <person name="Yamada L."/>
            <person name="Wang H.G."/>
            <person name="Awazu S."/>
            <person name="Azumi K."/>
            <person name="Boore J."/>
            <person name="Branno M."/>
            <person name="Chin-Bow S."/>
            <person name="DeSantis R."/>
            <person name="Doyle S."/>
            <person name="Francino P."/>
            <person name="Keys D.N."/>
            <person name="Haga S."/>
            <person name="Hayashi H."/>
            <person name="Hino K."/>
            <person name="Imai K.S."/>
            <person name="Inaba K."/>
            <person name="Kano S."/>
            <person name="Kobayashi K."/>
            <person name="Kobayashi M."/>
            <person name="Lee B.I."/>
            <person name="Makabe K.W."/>
            <person name="Manohar C."/>
            <person name="Matassi G."/>
            <person name="Medina M."/>
            <person name="Mochizuki Y."/>
            <person name="Mount S."/>
            <person name="Morishita T."/>
            <person name="Miura S."/>
            <person name="Nakayama A."/>
            <person name="Nishizaka S."/>
            <person name="Nomoto H."/>
            <person name="Ohta F."/>
            <person name="Oishi K."/>
            <person name="Rigoutsos I."/>
            <person name="Sano M."/>
            <person name="Sasaki A."/>
            <person name="Sasakura Y."/>
            <person name="Shoguchi E."/>
            <person name="Shin-i T."/>
            <person name="Spagnuolo A."/>
            <person name="Stainier D."/>
            <person name="Suzuki M.M."/>
            <person name="Tassy O."/>
            <person name="Takatori N."/>
            <person name="Tokuoka M."/>
            <person name="Yagi K."/>
            <person name="Yoshizaki F."/>
            <person name="Wada S."/>
            <person name="Zhang C."/>
            <person name="Hyatt P.D."/>
            <person name="Larimer F."/>
            <person name="Detter C."/>
            <person name="Doggett N."/>
            <person name="Glavina T."/>
            <person name="Hawkins T."/>
            <person name="Richardson P."/>
            <person name="Lucas S."/>
            <person name="Kohara Y."/>
            <person name="Levine M."/>
            <person name="Satoh N."/>
            <person name="Rokhsar D.S."/>
        </authorList>
    </citation>
    <scope>NUCLEOTIDE SEQUENCE [LARGE SCALE GENOMIC DNA]</scope>
</reference>
<dbReference type="GeneTree" id="ENSGT00660000097378"/>
<proteinExistence type="predicted"/>
<protein>
    <submittedName>
        <fullName evidence="1">Uncharacterized protein</fullName>
    </submittedName>
</protein>
<evidence type="ECO:0000313" key="1">
    <source>
        <dbReference type="Ensembl" id="ENSCINP00000027578.1"/>
    </source>
</evidence>
<dbReference type="HOGENOM" id="CLU_3175138_0_0_1"/>
<dbReference type="Proteomes" id="UP000008144">
    <property type="component" value="Unassembled WGS sequence"/>
</dbReference>
<reference evidence="1" key="3">
    <citation type="submission" date="2025-09" db="UniProtKB">
        <authorList>
            <consortium name="Ensembl"/>
        </authorList>
    </citation>
    <scope>IDENTIFICATION</scope>
</reference>
<name>F6Z1V3_CIOIN</name>
<sequence>MMMFVKVGHKQMKVILKRMMLQTNPQNQFGQLGLRCQLNLKAFTPPLV</sequence>
<accession>F6Z1V3</accession>
<reference evidence="1" key="2">
    <citation type="submission" date="2025-08" db="UniProtKB">
        <authorList>
            <consortium name="Ensembl"/>
        </authorList>
    </citation>
    <scope>IDENTIFICATION</scope>
</reference>
<dbReference type="AlphaFoldDB" id="F6Z1V3"/>